<comment type="subcellular location">
    <subcellularLocation>
        <location evidence="12">Cell membrane</location>
        <topology evidence="12">Multi-pass membrane protein</topology>
    </subcellularLocation>
    <subcellularLocation>
        <location evidence="12">Bacterial flagellum basal body</location>
    </subcellularLocation>
</comment>
<evidence type="ECO:0000256" key="1">
    <source>
        <dbReference type="ARBA" id="ARBA00006257"/>
    </source>
</evidence>
<feature type="transmembrane region" description="Helical" evidence="12">
    <location>
        <begin position="22"/>
        <end position="40"/>
    </location>
</feature>
<evidence type="ECO:0000256" key="9">
    <source>
        <dbReference type="ARBA" id="ARBA00023136"/>
    </source>
</evidence>
<dbReference type="Pfam" id="PF00813">
    <property type="entry name" value="FliP"/>
    <property type="match status" value="1"/>
</dbReference>
<keyword evidence="11 12" id="KW-1006">Bacterial flagellum protein export</keyword>
<dbReference type="EMBL" id="BFAY01000006">
    <property type="protein sequence ID" value="GBF37926.1"/>
    <property type="molecule type" value="Genomic_DNA"/>
</dbReference>
<evidence type="ECO:0000256" key="12">
    <source>
        <dbReference type="RuleBase" id="RU362069"/>
    </source>
</evidence>
<feature type="transmembrane region" description="Helical" evidence="12">
    <location>
        <begin position="75"/>
        <end position="102"/>
    </location>
</feature>
<keyword evidence="9 12" id="KW-0472">Membrane</keyword>
<sequence>MGEGFATQAGKRFSEGMRHNRVMWKILSGVLLFTVLIIAIPEDTFAQANAPRIPIPNLNINVNEAKGPRETSLSLMILFLVTILSLAPAIVMSLTSFTKIVIVLDFVRRALSIQNLPPNQVMVGLALFMTFFIMAPTLNIVYEKGLNPYMEGKIDTNEFFDKSMVPLREFMMRQIGTSGAKDVALFLKIGKVENVESFDDVPNYVLIPAFMLSEIKKAFWIGIIIFIPFIVVDLVVASALLSMGLNMLPPVMVSLPFKLILFVLVDGWNLIVYELVRSYK</sequence>
<feature type="transmembrane region" description="Helical" evidence="12">
    <location>
        <begin position="122"/>
        <end position="142"/>
    </location>
</feature>
<dbReference type="AlphaFoldDB" id="A0A2P2CZX5"/>
<dbReference type="InterPro" id="IPR005837">
    <property type="entry name" value="FliP"/>
</dbReference>
<evidence type="ECO:0000256" key="10">
    <source>
        <dbReference type="ARBA" id="ARBA00023143"/>
    </source>
</evidence>
<evidence type="ECO:0000256" key="4">
    <source>
        <dbReference type="ARBA" id="ARBA00022475"/>
    </source>
</evidence>
<feature type="transmembrane region" description="Helical" evidence="12">
    <location>
        <begin position="218"/>
        <end position="243"/>
    </location>
</feature>
<keyword evidence="10" id="KW-0975">Bacterial flagellum</keyword>
<accession>A0A2P2CZX5</accession>
<dbReference type="PRINTS" id="PR01302">
    <property type="entry name" value="TYPE3IMPPROT"/>
</dbReference>
<evidence type="ECO:0000313" key="13">
    <source>
        <dbReference type="EMBL" id="GBF37926.1"/>
    </source>
</evidence>
<gene>
    <name evidence="12 13" type="primary">fliP</name>
    <name evidence="13" type="ORF">LPTSP1_09140</name>
</gene>
<dbReference type="GO" id="GO:0005886">
    <property type="term" value="C:plasma membrane"/>
    <property type="evidence" value="ECO:0007669"/>
    <property type="project" value="UniProtKB-SubCell"/>
</dbReference>
<reference evidence="13 14" key="1">
    <citation type="submission" date="2018-02" db="EMBL/GenBank/DDBJ databases">
        <title>Novel Leptospira species isolated from soil and water in Japan.</title>
        <authorList>
            <person name="Nakao R."/>
            <person name="Masuzawa T."/>
        </authorList>
    </citation>
    <scope>NUCLEOTIDE SEQUENCE [LARGE SCALE GENOMIC DNA]</scope>
    <source>
        <strain evidence="13 14">E8</strain>
    </source>
</reference>
<dbReference type="Proteomes" id="UP000245076">
    <property type="component" value="Unassembled WGS sequence"/>
</dbReference>
<organism evidence="13 14">
    <name type="scientific">Leptospira johnsonii</name>
    <dbReference type="NCBI Taxonomy" id="1917820"/>
    <lineage>
        <taxon>Bacteria</taxon>
        <taxon>Pseudomonadati</taxon>
        <taxon>Spirochaetota</taxon>
        <taxon>Spirochaetia</taxon>
        <taxon>Leptospirales</taxon>
        <taxon>Leptospiraceae</taxon>
        <taxon>Leptospira</taxon>
    </lineage>
</organism>
<keyword evidence="7 12" id="KW-0653">Protein transport</keyword>
<dbReference type="NCBIfam" id="NF009438">
    <property type="entry name" value="PRK12797.1"/>
    <property type="match status" value="1"/>
</dbReference>
<keyword evidence="13" id="KW-0966">Cell projection</keyword>
<evidence type="ECO:0000256" key="7">
    <source>
        <dbReference type="ARBA" id="ARBA00022927"/>
    </source>
</evidence>
<dbReference type="InterPro" id="IPR005838">
    <property type="entry name" value="T3SS_IM_P"/>
</dbReference>
<keyword evidence="4 12" id="KW-1003">Cell membrane</keyword>
<dbReference type="PROSITE" id="PS01061">
    <property type="entry name" value="FLIP_2"/>
    <property type="match status" value="1"/>
</dbReference>
<keyword evidence="13" id="KW-0282">Flagellum</keyword>
<evidence type="ECO:0000256" key="8">
    <source>
        <dbReference type="ARBA" id="ARBA00022989"/>
    </source>
</evidence>
<dbReference type="GO" id="GO:0009306">
    <property type="term" value="P:protein secretion"/>
    <property type="evidence" value="ECO:0007669"/>
    <property type="project" value="UniProtKB-UniRule"/>
</dbReference>
<name>A0A2P2CZX5_9LEPT</name>
<evidence type="ECO:0000256" key="3">
    <source>
        <dbReference type="ARBA" id="ARBA00022448"/>
    </source>
</evidence>
<keyword evidence="5 12" id="KW-0812">Transmembrane</keyword>
<keyword evidence="14" id="KW-1185">Reference proteome</keyword>
<keyword evidence="13" id="KW-0969">Cilium</keyword>
<evidence type="ECO:0000313" key="14">
    <source>
        <dbReference type="Proteomes" id="UP000245076"/>
    </source>
</evidence>
<dbReference type="GO" id="GO:0009425">
    <property type="term" value="C:bacterial-type flagellum basal body"/>
    <property type="evidence" value="ECO:0007669"/>
    <property type="project" value="UniProtKB-SubCell"/>
</dbReference>
<proteinExistence type="inferred from homology"/>
<evidence type="ECO:0000256" key="2">
    <source>
        <dbReference type="ARBA" id="ARBA00021714"/>
    </source>
</evidence>
<dbReference type="PANTHER" id="PTHR30587:SF0">
    <property type="entry name" value="FLAGELLAR BIOSYNTHETIC PROTEIN FLIP"/>
    <property type="match status" value="1"/>
</dbReference>
<dbReference type="GO" id="GO:0044781">
    <property type="term" value="P:bacterial-type flagellum organization"/>
    <property type="evidence" value="ECO:0007669"/>
    <property type="project" value="UniProtKB-UniRule"/>
</dbReference>
<dbReference type="PANTHER" id="PTHR30587">
    <property type="entry name" value="FLAGELLAR BIOSYNTHETIC PROTEIN FLIP"/>
    <property type="match status" value="1"/>
</dbReference>
<keyword evidence="3 12" id="KW-0813">Transport</keyword>
<protein>
    <recommendedName>
        <fullName evidence="2 12">Flagellar biosynthetic protein FliP</fullName>
    </recommendedName>
</protein>
<feature type="transmembrane region" description="Helical" evidence="12">
    <location>
        <begin position="255"/>
        <end position="276"/>
    </location>
</feature>
<keyword evidence="6 12" id="KW-1005">Bacterial flagellum biogenesis</keyword>
<comment type="function">
    <text evidence="12">Plays a role in the flagellum-specific transport system.</text>
</comment>
<comment type="similarity">
    <text evidence="1 12">Belongs to the FliP/MopC/SpaP family.</text>
</comment>
<dbReference type="PRINTS" id="PR00951">
    <property type="entry name" value="FLGBIOSNFLIP"/>
</dbReference>
<evidence type="ECO:0000256" key="11">
    <source>
        <dbReference type="ARBA" id="ARBA00023225"/>
    </source>
</evidence>
<keyword evidence="8 12" id="KW-1133">Transmembrane helix</keyword>
<evidence type="ECO:0000256" key="5">
    <source>
        <dbReference type="ARBA" id="ARBA00022692"/>
    </source>
</evidence>
<dbReference type="NCBIfam" id="TIGR01103">
    <property type="entry name" value="fliP"/>
    <property type="match status" value="1"/>
</dbReference>
<comment type="caution">
    <text evidence="13">The sequence shown here is derived from an EMBL/GenBank/DDBJ whole genome shotgun (WGS) entry which is preliminary data.</text>
</comment>
<evidence type="ECO:0000256" key="6">
    <source>
        <dbReference type="ARBA" id="ARBA00022795"/>
    </source>
</evidence>